<keyword evidence="4" id="KW-0472">Membrane</keyword>
<dbReference type="GO" id="GO:0030054">
    <property type="term" value="C:cell junction"/>
    <property type="evidence" value="ECO:0007669"/>
    <property type="project" value="UniProtKB-ARBA"/>
</dbReference>
<dbReference type="GeneID" id="105426161"/>
<feature type="domain" description="L27" evidence="7">
    <location>
        <begin position="3"/>
        <end position="67"/>
    </location>
</feature>
<dbReference type="RefSeq" id="XP_025073828.1">
    <property type="nucleotide sequence ID" value="XM_025218043.1"/>
</dbReference>
<dbReference type="SMART" id="SM00569">
    <property type="entry name" value="L27"/>
    <property type="match status" value="1"/>
</dbReference>
<dbReference type="GO" id="GO:0016020">
    <property type="term" value="C:membrane"/>
    <property type="evidence" value="ECO:0007669"/>
    <property type="project" value="UniProtKB-SubCell"/>
</dbReference>
<keyword evidence="2" id="KW-0597">Phosphoprotein</keyword>
<evidence type="ECO:0000259" key="7">
    <source>
        <dbReference type="PROSITE" id="PS51022"/>
    </source>
</evidence>
<feature type="region of interest" description="Disordered" evidence="5">
    <location>
        <begin position="692"/>
        <end position="727"/>
    </location>
</feature>
<dbReference type="FunFam" id="2.30.42.10:FF:000070">
    <property type="entry name" value="Multiple PDZ domain protein"/>
    <property type="match status" value="1"/>
</dbReference>
<dbReference type="CDD" id="cd06668">
    <property type="entry name" value="PDZ4_MUPP1-like"/>
    <property type="match status" value="1"/>
</dbReference>
<keyword evidence="8" id="KW-1185">Reference proteome</keyword>
<dbReference type="InterPro" id="IPR036892">
    <property type="entry name" value="L27_dom_sf"/>
</dbReference>
<name>A0A8N1S742_9HYME</name>
<dbReference type="SUPFAM" id="SSF50156">
    <property type="entry name" value="PDZ domain-like"/>
    <property type="match status" value="5"/>
</dbReference>
<protein>
    <submittedName>
        <fullName evidence="9">LOW QUALITY PROTEIN: patj homolog</fullName>
    </submittedName>
</protein>
<evidence type="ECO:0000256" key="3">
    <source>
        <dbReference type="ARBA" id="ARBA00022737"/>
    </source>
</evidence>
<organism evidence="8 9">
    <name type="scientific">Pogonomyrmex barbatus</name>
    <name type="common">red harvester ant</name>
    <dbReference type="NCBI Taxonomy" id="144034"/>
    <lineage>
        <taxon>Eukaryota</taxon>
        <taxon>Metazoa</taxon>
        <taxon>Ecdysozoa</taxon>
        <taxon>Arthropoda</taxon>
        <taxon>Hexapoda</taxon>
        <taxon>Insecta</taxon>
        <taxon>Pterygota</taxon>
        <taxon>Neoptera</taxon>
        <taxon>Endopterygota</taxon>
        <taxon>Hymenoptera</taxon>
        <taxon>Apocrita</taxon>
        <taxon>Aculeata</taxon>
        <taxon>Formicoidea</taxon>
        <taxon>Formicidae</taxon>
        <taxon>Myrmicinae</taxon>
        <taxon>Pogonomyrmex</taxon>
    </lineage>
</organism>
<dbReference type="Proteomes" id="UP000504615">
    <property type="component" value="Unplaced"/>
</dbReference>
<accession>A0A8N1S742</accession>
<dbReference type="Pfam" id="PF00595">
    <property type="entry name" value="PDZ"/>
    <property type="match status" value="5"/>
</dbReference>
<sequence>MPLSADISTALHLLEHVQERVEDCDDPKLQMHTSQDLKSLISLLEDPVFRSIVTIQDSLIELNTQLTHHPSILPGDFDINISGQLELSVPSTPVQSLGPNMYQDLYQDSSELEDQRVPVAPLLHSSSEDTSAQVTSPSLVSEVMGMPPITTPTYAKEFKKVIEAAARGRQIFTVQLYKPEGTSLGFSVVGLRNKDKGELGIFLQEIQPNGIAGCDGRLLEGDQILAIDGQPLDSNISHDQAISILQKARGLVELVVARNAQDVGGSLPTDELSGGSSSTAAAGAASSIIDDGGVAGTGNNQTSSDKDQSVSASSTVVTPGPTPKSSQPASTTSAATPTPTHTPIPTPTSTPIPRGLVIERSPSAVSDASKSGSDMVLNTEWAQVEVINLINDGSGLGFGIIGGRSTGVVVKTILPGGVADRDNRLQSGDHILQIGDVNLRGMGSEQVAAVLRQSGTHVRLVVARPVEPTSPDYQALGSHAPIVPTKILGDPDELDRHLVHSVPESYNMRHVQRGDSSYDNGYMYSQESDIEMHARPGLIMDVVRNPMPIGAMPVIPAVPLPVQLQDLPVLTMEPLDINSLPEMERFEVDLTKDAYGLGITIAGYVCEKEELSGIFVKSISEGSAADLSNKIQINDRIVEVDGHSLQGYTNHEAVEVLRRTGQTVTLCLERYLRGPKFEQLQQAIAASELRLPQPSSPSITSLPSFPMSADGETTTEIEPEGESHTTVDSAVLQEGERLRISDEQDEATNVEALLSDPSSELTPQIRAAIKAKWQKIVGPDTEIVVAQLKKFAEGSGLGISLEGTVDVENGQEVRPHHYIRSILPEGPVGQNGTLRSGDELLEVNGYRLLGINHMEVVSVLKELPIHVRMVCGRNIASQDPLCPIDTAQHQAAFQTRSILGGSLQNLLPTMDRLVKAKSDGSLASTTTTATVTDASLNKMKSRSLEPLTGLAMWSSEPQIIELVKGERGLGFSILDYQDPMNPNETVIVIRSLVPGGVAQVDGQLIPGDRLLFVNDIGLENATLDQAVQALKGAPKGTVRIGVAKPLPIPDSIVQSSTTIPLLSTTHWHLSSLLSRGSRGDRYSEA</sequence>
<evidence type="ECO:0000256" key="1">
    <source>
        <dbReference type="ARBA" id="ARBA00004370"/>
    </source>
</evidence>
<dbReference type="OrthoDB" id="6022242at2759"/>
<feature type="compositionally biased region" description="Low complexity" evidence="5">
    <location>
        <begin position="323"/>
        <end position="339"/>
    </location>
</feature>
<dbReference type="CDD" id="cd06791">
    <property type="entry name" value="PDZ3_MUPP1-like"/>
    <property type="match status" value="1"/>
</dbReference>
<feature type="domain" description="PDZ" evidence="6">
    <location>
        <begin position="173"/>
        <end position="260"/>
    </location>
</feature>
<dbReference type="PANTHER" id="PTHR19964:SF92">
    <property type="entry name" value="PATJ HOMOLOG"/>
    <property type="match status" value="1"/>
</dbReference>
<evidence type="ECO:0000256" key="4">
    <source>
        <dbReference type="ARBA" id="ARBA00023136"/>
    </source>
</evidence>
<dbReference type="InterPro" id="IPR004172">
    <property type="entry name" value="L27_dom"/>
</dbReference>
<evidence type="ECO:0000313" key="8">
    <source>
        <dbReference type="Proteomes" id="UP000504615"/>
    </source>
</evidence>
<dbReference type="Gene3D" id="1.10.287.650">
    <property type="entry name" value="L27 domain"/>
    <property type="match status" value="1"/>
</dbReference>
<feature type="domain" description="PDZ" evidence="6">
    <location>
        <begin position="785"/>
        <end position="875"/>
    </location>
</feature>
<dbReference type="PROSITE" id="PS51022">
    <property type="entry name" value="L27"/>
    <property type="match status" value="1"/>
</dbReference>
<dbReference type="PANTHER" id="PTHR19964">
    <property type="entry name" value="MULTIPLE PDZ DOMAIN PROTEIN"/>
    <property type="match status" value="1"/>
</dbReference>
<evidence type="ECO:0000256" key="5">
    <source>
        <dbReference type="SAM" id="MobiDB-lite"/>
    </source>
</evidence>
<dbReference type="PROSITE" id="PS50106">
    <property type="entry name" value="PDZ"/>
    <property type="match status" value="5"/>
</dbReference>
<gene>
    <name evidence="9" type="primary">LOC105426161</name>
</gene>
<feature type="domain" description="PDZ" evidence="6">
    <location>
        <begin position="959"/>
        <end position="1035"/>
    </location>
</feature>
<dbReference type="CDD" id="cd06689">
    <property type="entry name" value="PDZ1_MUPP1-like"/>
    <property type="match status" value="1"/>
</dbReference>
<feature type="compositionally biased region" description="Pro residues" evidence="5">
    <location>
        <begin position="340"/>
        <end position="350"/>
    </location>
</feature>
<evidence type="ECO:0000256" key="2">
    <source>
        <dbReference type="ARBA" id="ARBA00022553"/>
    </source>
</evidence>
<dbReference type="InterPro" id="IPR036034">
    <property type="entry name" value="PDZ_sf"/>
</dbReference>
<dbReference type="InterPro" id="IPR051342">
    <property type="entry name" value="PDZ_scaffold"/>
</dbReference>
<comment type="subcellular location">
    <subcellularLocation>
        <location evidence="1">Membrane</location>
    </subcellularLocation>
</comment>
<feature type="region of interest" description="Disordered" evidence="5">
    <location>
        <begin position="292"/>
        <end position="355"/>
    </location>
</feature>
<dbReference type="SUPFAM" id="SSF101288">
    <property type="entry name" value="L27 domain"/>
    <property type="match status" value="1"/>
</dbReference>
<proteinExistence type="predicted"/>
<evidence type="ECO:0000259" key="6">
    <source>
        <dbReference type="PROSITE" id="PS50106"/>
    </source>
</evidence>
<feature type="domain" description="PDZ" evidence="6">
    <location>
        <begin position="587"/>
        <end position="672"/>
    </location>
</feature>
<dbReference type="CDD" id="cd06669">
    <property type="entry name" value="PDZ5_MUPP1-like"/>
    <property type="match status" value="1"/>
</dbReference>
<dbReference type="FunFam" id="2.30.42.10:FF:000125">
    <property type="entry name" value="PATJ, crumbs cell polarity complex component"/>
    <property type="match status" value="1"/>
</dbReference>
<dbReference type="Gene3D" id="2.30.42.10">
    <property type="match status" value="5"/>
</dbReference>
<evidence type="ECO:0000313" key="9">
    <source>
        <dbReference type="RefSeq" id="XP_025073828.1"/>
    </source>
</evidence>
<dbReference type="AlphaFoldDB" id="A0A8N1S742"/>
<dbReference type="InterPro" id="IPR001478">
    <property type="entry name" value="PDZ"/>
</dbReference>
<reference evidence="9" key="1">
    <citation type="submission" date="2025-08" db="UniProtKB">
        <authorList>
            <consortium name="RefSeq"/>
        </authorList>
    </citation>
    <scope>IDENTIFICATION</scope>
</reference>
<dbReference type="CDD" id="cd06667">
    <property type="entry name" value="PDZ2_MUPP1-like"/>
    <property type="match status" value="1"/>
</dbReference>
<feature type="domain" description="PDZ" evidence="6">
    <location>
        <begin position="386"/>
        <end position="466"/>
    </location>
</feature>
<keyword evidence="3" id="KW-0677">Repeat</keyword>
<dbReference type="SMART" id="SM00228">
    <property type="entry name" value="PDZ"/>
    <property type="match status" value="5"/>
</dbReference>